<sequence>MGDSGNITNLIASLPLKIEKPFQLFPDVYTLEVNYKSSISALDHKHLETSLIYNATAAFSLIANLDAIHFNFEGISYKVKRSDVATWYGVDLSTLTDEDTWHELVQSKLTDNGYVSRCMEAIFLKD</sequence>
<comment type="caution">
    <text evidence="2">The sequence shown here is derived from an EMBL/GenBank/DDBJ whole genome shotgun (WGS) entry which is preliminary data.</text>
</comment>
<dbReference type="Pfam" id="PF16107">
    <property type="entry name" value="DUF4825"/>
    <property type="match status" value="1"/>
</dbReference>
<gene>
    <name evidence="2" type="ORF">PGLA_13535</name>
</gene>
<dbReference type="InterPro" id="IPR032250">
    <property type="entry name" value="DUF4825"/>
</dbReference>
<dbReference type="AlphaFoldDB" id="A0A168KPZ4"/>
<name>A0A168KPZ4_9BACL</name>
<feature type="domain" description="DUF4825" evidence="1">
    <location>
        <begin position="1"/>
        <end position="75"/>
    </location>
</feature>
<accession>A0A168KPZ4</accession>
<dbReference type="Proteomes" id="UP000076967">
    <property type="component" value="Unassembled WGS sequence"/>
</dbReference>
<keyword evidence="3" id="KW-1185">Reference proteome</keyword>
<dbReference type="EMBL" id="LVJH01000022">
    <property type="protein sequence ID" value="OAB42314.1"/>
    <property type="molecule type" value="Genomic_DNA"/>
</dbReference>
<reference evidence="2 3" key="1">
    <citation type="submission" date="2016-03" db="EMBL/GenBank/DDBJ databases">
        <title>Draft genome sequence of Paenibacillus glacialis DSM 22343.</title>
        <authorList>
            <person name="Shin S.-K."/>
            <person name="Yi H."/>
        </authorList>
    </citation>
    <scope>NUCLEOTIDE SEQUENCE [LARGE SCALE GENOMIC DNA]</scope>
    <source>
        <strain evidence="2 3">DSM 22343</strain>
    </source>
</reference>
<evidence type="ECO:0000313" key="2">
    <source>
        <dbReference type="EMBL" id="OAB42314.1"/>
    </source>
</evidence>
<protein>
    <recommendedName>
        <fullName evidence="1">DUF4825 domain-containing protein</fullName>
    </recommendedName>
</protein>
<dbReference type="STRING" id="494026.PGLA_13535"/>
<evidence type="ECO:0000259" key="1">
    <source>
        <dbReference type="Pfam" id="PF16107"/>
    </source>
</evidence>
<evidence type="ECO:0000313" key="3">
    <source>
        <dbReference type="Proteomes" id="UP000076967"/>
    </source>
</evidence>
<proteinExistence type="predicted"/>
<organism evidence="2 3">
    <name type="scientific">Paenibacillus glacialis</name>
    <dbReference type="NCBI Taxonomy" id="494026"/>
    <lineage>
        <taxon>Bacteria</taxon>
        <taxon>Bacillati</taxon>
        <taxon>Bacillota</taxon>
        <taxon>Bacilli</taxon>
        <taxon>Bacillales</taxon>
        <taxon>Paenibacillaceae</taxon>
        <taxon>Paenibacillus</taxon>
    </lineage>
</organism>
<dbReference type="OrthoDB" id="2437505at2"/>